<keyword evidence="2" id="KW-1048">Host nucleus</keyword>
<evidence type="ECO:0000256" key="5">
    <source>
        <dbReference type="ARBA" id="ARBA00022804"/>
    </source>
</evidence>
<dbReference type="Gene3D" id="2.60.120.550">
    <property type="entry name" value="Penton protein, domain 1"/>
    <property type="match status" value="1"/>
</dbReference>
<keyword evidence="9" id="KW-1148">T=25 icosahedral capsid protein</keyword>
<evidence type="ECO:0000256" key="1">
    <source>
        <dbReference type="ARBA" id="ARBA00022561"/>
    </source>
</evidence>
<keyword evidence="8" id="KW-0426">Late protein</keyword>
<dbReference type="EMBL" id="AF249332">
    <property type="protein sequence ID" value="AAF65556.2"/>
    <property type="molecule type" value="Genomic_DNA"/>
</dbReference>
<dbReference type="GO" id="GO:0019062">
    <property type="term" value="P:virion attachment to host cell"/>
    <property type="evidence" value="ECO:0007669"/>
    <property type="project" value="UniProtKB-KW"/>
</dbReference>
<dbReference type="Gene3D" id="3.90.1620.10">
    <property type="entry name" value="adenovirus 2 penton base, domain 2"/>
    <property type="match status" value="1"/>
</dbReference>
<reference evidence="11" key="1">
    <citation type="submission" date="2001-01" db="EMBL/GenBank/DDBJ databases">
        <authorList>
            <person name="Thomson D.M."/>
            <person name="Meers J."/>
        </authorList>
    </citation>
    <scope>NUCLEOTIDE SEQUENCE</scope>
</reference>
<dbReference type="GO" id="GO:0039623">
    <property type="term" value="C:T=25 icosahedral viral capsid"/>
    <property type="evidence" value="ECO:0007669"/>
    <property type="project" value="UniProtKB-KW"/>
</dbReference>
<proteinExistence type="predicted"/>
<accession>Q9IX55</accession>
<keyword evidence="7" id="KW-1164">Virus endocytosis by host</keyword>
<dbReference type="Pfam" id="PF01686">
    <property type="entry name" value="Adeno_Penton_B"/>
    <property type="match status" value="1"/>
</dbReference>
<evidence type="ECO:0000313" key="11">
    <source>
        <dbReference type="EMBL" id="AAF65556.2"/>
    </source>
</evidence>
<evidence type="ECO:0000256" key="9">
    <source>
        <dbReference type="ARBA" id="ARBA00023275"/>
    </source>
</evidence>
<protein>
    <submittedName>
        <fullName evidence="11">Penton base protein</fullName>
    </submittedName>
</protein>
<name>Q9IX55_9ADEN</name>
<evidence type="ECO:0000256" key="2">
    <source>
        <dbReference type="ARBA" id="ARBA00022562"/>
    </source>
</evidence>
<keyword evidence="6" id="KW-0946">Virion</keyword>
<keyword evidence="4" id="KW-1162">Viral penetration into host cytoplasm</keyword>
<evidence type="ECO:0000256" key="8">
    <source>
        <dbReference type="ARBA" id="ARBA00022921"/>
    </source>
</evidence>
<keyword evidence="10" id="KW-1160">Virus entry into host cell</keyword>
<keyword evidence="5" id="KW-1161">Viral attachment to host cell</keyword>
<evidence type="ECO:0000256" key="10">
    <source>
        <dbReference type="ARBA" id="ARBA00023296"/>
    </source>
</evidence>
<dbReference type="InterPro" id="IPR002605">
    <property type="entry name" value="Adeno_Penton_B"/>
</dbReference>
<evidence type="ECO:0000256" key="3">
    <source>
        <dbReference type="ARBA" id="ARBA00022581"/>
    </source>
</evidence>
<evidence type="ECO:0000256" key="7">
    <source>
        <dbReference type="ARBA" id="ARBA00022890"/>
    </source>
</evidence>
<dbReference type="GeneID" id="41332178"/>
<evidence type="ECO:0000256" key="6">
    <source>
        <dbReference type="ARBA" id="ARBA00022844"/>
    </source>
</evidence>
<keyword evidence="1" id="KW-0167">Capsid protein</keyword>
<dbReference type="GO" id="GO:0075509">
    <property type="term" value="P:endocytosis involved in viral entry into host cell"/>
    <property type="evidence" value="ECO:0007669"/>
    <property type="project" value="UniProtKB-KW"/>
</dbReference>
<reference evidence="11" key="2">
    <citation type="journal article" date="2002" name="Virus Res.">
        <title>Molecular confirmation of an adenovirus in brushtail possums (Trichosurus vulpecula).</title>
        <authorList>
            <person name="Thomson D."/>
            <person name="Meers J."/>
            <person name="Harrach B."/>
        </authorList>
    </citation>
    <scope>NUCLEOTIDE SEQUENCE</scope>
</reference>
<keyword evidence="3" id="KW-0945">Host-virus interaction</keyword>
<sequence length="447" mass="50360">METYNPPPRVLAPTEGRNSITYAPLAPLQDTTHIYYVDNKTSDIQTLNYQQDHSDFYTNIIHNADLNPSDAATQTIRLDQRSRWGGELKTFLKTNSPNVCEFFNSNTFKARVMVSKSDSSNPVYEWVDLSIPEGNFTVDEVIDLMNNAIVEQYLAVGRQQGVEISDIGVKFDTRNFLLGLDPETGLVTPGKYTFKAYHPDIVLLPGCGVDFTNSRLNNILGIRKRQPYQEGFTIMYEDLTSGNIPPLLDVSAYPTEIRPCLEDPSGNTYHVTQVSTNVWECAYRSWNVSYQKKGNAYTTTVLTVPDVTGGIGQLYWSFPDSFKAPITFSNNAAEPPVNGMQMFPLQQKIVYNPNAVYAQLVEQMTNETRIFNRFPSNAILMQPPYNTVTWISENVPSITDHGVQPLRNSLRGVQRVLLTDDRRRACPYIYKSLATVSPRVLSSATLQ</sequence>
<dbReference type="RefSeq" id="YP_009665197.1">
    <property type="nucleotide sequence ID" value="NC_043215.1"/>
</dbReference>
<dbReference type="KEGG" id="vg:41332178"/>
<evidence type="ECO:0000256" key="4">
    <source>
        <dbReference type="ARBA" id="ARBA00022595"/>
    </source>
</evidence>
<organism evidence="11">
    <name type="scientific">Possum adenovirus 1</name>
    <dbReference type="NCBI Taxonomy" id="150098"/>
    <lineage>
        <taxon>Viruses</taxon>
        <taxon>Varidnaviria</taxon>
        <taxon>Bamfordvirae</taxon>
        <taxon>Preplasmiviricota</taxon>
        <taxon>Polisuviricotina</taxon>
        <taxon>Pharingeaviricetes</taxon>
        <taxon>Rowavirales</taxon>
        <taxon>Adenoviridae</taxon>
        <taxon>Barthadenovirus</taxon>
        <taxon>Barthadenovirus vulpeculae</taxon>
        <taxon>Possum atadenovirus A</taxon>
    </lineage>
</organism>